<feature type="region of interest" description="Disordered" evidence="3">
    <location>
        <begin position="212"/>
        <end position="251"/>
    </location>
</feature>
<dbReference type="SUPFAM" id="SSF49503">
    <property type="entry name" value="Cupredoxins"/>
    <property type="match status" value="1"/>
</dbReference>
<evidence type="ECO:0000259" key="5">
    <source>
        <dbReference type="PROSITE" id="PS51485"/>
    </source>
</evidence>
<dbReference type="PROSITE" id="PS51485">
    <property type="entry name" value="PHYTOCYANIN"/>
    <property type="match status" value="1"/>
</dbReference>
<accession>A0A059CP42</accession>
<proteinExistence type="predicted"/>
<sequence length="251" mass="26799">MADAKITSCLLGVVVAFLSCAEATNYTVGGSEGWKIPSSTGAYSDWASQHTFEVGDVLVFDFDSSNNDVADVTKEDYDACNTDSPFTVLSTSPANYSLDTAGDYYFLCTTAGHCSQGQKLAITVAEPPSGPTSSPPASAPPPSPTTGATTPTPNNLWFELITEFFETERNNDELVSSFTCEETISLMLNVVAQAKLTNASFRLLSVATNGPALPDKRRPCLDHSPAHSSDHDWAGPTQHGSRQVKWASPVY</sequence>
<evidence type="ECO:0000256" key="3">
    <source>
        <dbReference type="SAM" id="MobiDB-lite"/>
    </source>
</evidence>
<dbReference type="STRING" id="71139.A0A059CP42"/>
<evidence type="ECO:0000313" key="6">
    <source>
        <dbReference type="EMBL" id="KCW80147.1"/>
    </source>
</evidence>
<dbReference type="Pfam" id="PF02298">
    <property type="entry name" value="Cu_bind_like"/>
    <property type="match status" value="1"/>
</dbReference>
<name>A0A059CP42_EUCGR</name>
<evidence type="ECO:0000256" key="2">
    <source>
        <dbReference type="ARBA" id="ARBA00023180"/>
    </source>
</evidence>
<protein>
    <recommendedName>
        <fullName evidence="5">Phytocyanin domain-containing protein</fullName>
    </recommendedName>
</protein>
<feature type="domain" description="Phytocyanin" evidence="5">
    <location>
        <begin position="24"/>
        <end position="126"/>
    </location>
</feature>
<organism evidence="6">
    <name type="scientific">Eucalyptus grandis</name>
    <name type="common">Flooded gum</name>
    <dbReference type="NCBI Taxonomy" id="71139"/>
    <lineage>
        <taxon>Eukaryota</taxon>
        <taxon>Viridiplantae</taxon>
        <taxon>Streptophyta</taxon>
        <taxon>Embryophyta</taxon>
        <taxon>Tracheophyta</taxon>
        <taxon>Spermatophyta</taxon>
        <taxon>Magnoliopsida</taxon>
        <taxon>eudicotyledons</taxon>
        <taxon>Gunneridae</taxon>
        <taxon>Pentapetalae</taxon>
        <taxon>rosids</taxon>
        <taxon>malvids</taxon>
        <taxon>Myrtales</taxon>
        <taxon>Myrtaceae</taxon>
        <taxon>Myrtoideae</taxon>
        <taxon>Eucalypteae</taxon>
        <taxon>Eucalyptus</taxon>
    </lineage>
</organism>
<evidence type="ECO:0000256" key="1">
    <source>
        <dbReference type="ARBA" id="ARBA00023157"/>
    </source>
</evidence>
<dbReference type="GO" id="GO:0009055">
    <property type="term" value="F:electron transfer activity"/>
    <property type="evidence" value="ECO:0007669"/>
    <property type="project" value="InterPro"/>
</dbReference>
<dbReference type="InterPro" id="IPR003245">
    <property type="entry name" value="Phytocyanin_dom"/>
</dbReference>
<keyword evidence="1" id="KW-1015">Disulfide bond</keyword>
<dbReference type="PANTHER" id="PTHR33021">
    <property type="entry name" value="BLUE COPPER PROTEIN"/>
    <property type="match status" value="1"/>
</dbReference>
<dbReference type="PANTHER" id="PTHR33021:SF189">
    <property type="entry name" value="CUCUMBER PEELING CUPREDOXIN-LIKE"/>
    <property type="match status" value="1"/>
</dbReference>
<reference evidence="6" key="1">
    <citation type="submission" date="2013-07" db="EMBL/GenBank/DDBJ databases">
        <title>The genome of Eucalyptus grandis.</title>
        <authorList>
            <person name="Schmutz J."/>
            <person name="Hayes R."/>
            <person name="Myburg A."/>
            <person name="Tuskan G."/>
            <person name="Grattapaglia D."/>
            <person name="Rokhsar D.S."/>
        </authorList>
    </citation>
    <scope>NUCLEOTIDE SEQUENCE</scope>
    <source>
        <tissue evidence="6">Leaf extractions</tissue>
    </source>
</reference>
<keyword evidence="2" id="KW-0325">Glycoprotein</keyword>
<dbReference type="PROSITE" id="PS51257">
    <property type="entry name" value="PROKAR_LIPOPROTEIN"/>
    <property type="match status" value="1"/>
</dbReference>
<feature type="compositionally biased region" description="Pro residues" evidence="3">
    <location>
        <begin position="128"/>
        <end position="144"/>
    </location>
</feature>
<dbReference type="AlphaFoldDB" id="A0A059CP42"/>
<dbReference type="InterPro" id="IPR039391">
    <property type="entry name" value="Phytocyanin-like"/>
</dbReference>
<feature type="signal peptide" evidence="4">
    <location>
        <begin position="1"/>
        <end position="23"/>
    </location>
</feature>
<dbReference type="eggNOG" id="ENOG502S4BK">
    <property type="taxonomic scope" value="Eukaryota"/>
</dbReference>
<dbReference type="InParanoid" id="A0A059CP42"/>
<dbReference type="EMBL" id="KK198755">
    <property type="protein sequence ID" value="KCW80147.1"/>
    <property type="molecule type" value="Genomic_DNA"/>
</dbReference>
<dbReference type="GO" id="GO:0005886">
    <property type="term" value="C:plasma membrane"/>
    <property type="evidence" value="ECO:0000318"/>
    <property type="project" value="GO_Central"/>
</dbReference>
<gene>
    <name evidence="6" type="ORF">EUGRSUZ_C01491</name>
</gene>
<dbReference type="Gene3D" id="2.60.40.420">
    <property type="entry name" value="Cupredoxins - blue copper proteins"/>
    <property type="match status" value="1"/>
</dbReference>
<feature type="chain" id="PRO_5001570010" description="Phytocyanin domain-containing protein" evidence="4">
    <location>
        <begin position="24"/>
        <end position="251"/>
    </location>
</feature>
<evidence type="ECO:0000256" key="4">
    <source>
        <dbReference type="SAM" id="SignalP"/>
    </source>
</evidence>
<feature type="compositionally biased region" description="Basic and acidic residues" evidence="3">
    <location>
        <begin position="214"/>
        <end position="233"/>
    </location>
</feature>
<dbReference type="Gramene" id="KCW80147">
    <property type="protein sequence ID" value="KCW80147"/>
    <property type="gene ID" value="EUGRSUZ_C01491"/>
</dbReference>
<dbReference type="InterPro" id="IPR008972">
    <property type="entry name" value="Cupredoxin"/>
</dbReference>
<dbReference type="FunFam" id="2.60.40.420:FF:000034">
    <property type="entry name" value="Cupredoxin superfamily protein"/>
    <property type="match status" value="1"/>
</dbReference>
<keyword evidence="4" id="KW-0732">Signal</keyword>
<feature type="region of interest" description="Disordered" evidence="3">
    <location>
        <begin position="124"/>
        <end position="153"/>
    </location>
</feature>